<feature type="compositionally biased region" description="Basic and acidic residues" evidence="3">
    <location>
        <begin position="198"/>
        <end position="209"/>
    </location>
</feature>
<gene>
    <name evidence="5" type="ORF">V5R04_06090</name>
</gene>
<dbReference type="Gene3D" id="3.40.630.30">
    <property type="match status" value="1"/>
</dbReference>
<dbReference type="SUPFAM" id="SSF55729">
    <property type="entry name" value="Acyl-CoA N-acyltransferases (Nat)"/>
    <property type="match status" value="1"/>
</dbReference>
<evidence type="ECO:0000256" key="1">
    <source>
        <dbReference type="ARBA" id="ARBA00022679"/>
    </source>
</evidence>
<dbReference type="InterPro" id="IPR050832">
    <property type="entry name" value="Bact_Acetyltransf"/>
</dbReference>
<protein>
    <submittedName>
        <fullName evidence="5">GNAT family N-acetyltransferase</fullName>
    </submittedName>
</protein>
<dbReference type="CDD" id="cd04301">
    <property type="entry name" value="NAT_SF"/>
    <property type="match status" value="1"/>
</dbReference>
<dbReference type="PROSITE" id="PS51186">
    <property type="entry name" value="GNAT"/>
    <property type="match status" value="1"/>
</dbReference>
<evidence type="ECO:0000313" key="5">
    <source>
        <dbReference type="EMBL" id="XBH22786.1"/>
    </source>
</evidence>
<proteinExistence type="predicted"/>
<evidence type="ECO:0000256" key="3">
    <source>
        <dbReference type="SAM" id="MobiDB-lite"/>
    </source>
</evidence>
<dbReference type="EMBL" id="CP146203">
    <property type="protein sequence ID" value="XBH22786.1"/>
    <property type="molecule type" value="Genomic_DNA"/>
</dbReference>
<dbReference type="Pfam" id="PF00583">
    <property type="entry name" value="Acetyltransf_1"/>
    <property type="match status" value="1"/>
</dbReference>
<organism evidence="5">
    <name type="scientific">Jonesiaceae bacterium BS-20</name>
    <dbReference type="NCBI Taxonomy" id="3120821"/>
    <lineage>
        <taxon>Bacteria</taxon>
        <taxon>Bacillati</taxon>
        <taxon>Actinomycetota</taxon>
        <taxon>Actinomycetes</taxon>
        <taxon>Micrococcales</taxon>
        <taxon>Jonesiaceae</taxon>
    </lineage>
</organism>
<evidence type="ECO:0000259" key="4">
    <source>
        <dbReference type="PROSITE" id="PS51186"/>
    </source>
</evidence>
<dbReference type="InterPro" id="IPR000182">
    <property type="entry name" value="GNAT_dom"/>
</dbReference>
<dbReference type="InterPro" id="IPR016181">
    <property type="entry name" value="Acyl_CoA_acyltransferase"/>
</dbReference>
<keyword evidence="2" id="KW-0012">Acyltransferase</keyword>
<dbReference type="PANTHER" id="PTHR43877">
    <property type="entry name" value="AMINOALKYLPHOSPHONATE N-ACETYLTRANSFERASE-RELATED-RELATED"/>
    <property type="match status" value="1"/>
</dbReference>
<accession>A0AAU7E105</accession>
<dbReference type="AlphaFoldDB" id="A0AAU7E105"/>
<keyword evidence="1" id="KW-0808">Transferase</keyword>
<evidence type="ECO:0000256" key="2">
    <source>
        <dbReference type="ARBA" id="ARBA00023315"/>
    </source>
</evidence>
<reference evidence="5" key="1">
    <citation type="submission" date="2024-02" db="EMBL/GenBank/DDBJ databases">
        <title>Tomenella chthoni gen. nov. sp. nov., a member of the family Jonesiaceae isolated from bat guano.</title>
        <authorList>
            <person name="Miller S.L."/>
            <person name="King J."/>
            <person name="Sankaranarayanan K."/>
            <person name="Lawson P.A."/>
        </authorList>
    </citation>
    <scope>NUCLEOTIDE SEQUENCE</scope>
    <source>
        <strain evidence="5">BS-20</strain>
    </source>
</reference>
<name>A0AAU7E105_9MICO</name>
<feature type="region of interest" description="Disordered" evidence="3">
    <location>
        <begin position="182"/>
        <end position="221"/>
    </location>
</feature>
<dbReference type="GO" id="GO:0016747">
    <property type="term" value="F:acyltransferase activity, transferring groups other than amino-acyl groups"/>
    <property type="evidence" value="ECO:0007669"/>
    <property type="project" value="InterPro"/>
</dbReference>
<feature type="domain" description="N-acetyltransferase" evidence="4">
    <location>
        <begin position="5"/>
        <end position="176"/>
    </location>
</feature>
<sequence length="221" mass="24088">MAALVEVLDFTPADIAKVAEFSVAAREESGLGTQLCVAEAERLENHLAAFAQLDGANILVAWLEDRAIGFALVRAMPAGLFLNTSSMYIEVIYVADEFRRRGAGRALLATICERAEQISATDIYAIPLPGARGVQRFLARLGFAPAGSHRVVQVQTLQRNLNAEQNSAKRISKSLEDLIARRRKSRSETHSGPLDLRAFQEAHAREKAQGEISPAPEPTKP</sequence>